<dbReference type="InterPro" id="IPR000873">
    <property type="entry name" value="AMP-dep_synth/lig_dom"/>
</dbReference>
<proteinExistence type="predicted"/>
<evidence type="ECO:0000313" key="2">
    <source>
        <dbReference type="EMBL" id="SVC66200.1"/>
    </source>
</evidence>
<dbReference type="SUPFAM" id="SSF56801">
    <property type="entry name" value="Acetyl-CoA synthetase-like"/>
    <property type="match status" value="1"/>
</dbReference>
<feature type="non-terminal residue" evidence="2">
    <location>
        <position position="152"/>
    </location>
</feature>
<sequence length="152" mass="16693">VAPVLGRIDAYLDHWAALRGDDEFLIDGGPVLTGRRMSWHQARREVDGVAAALAAAGLQRGDRVSYLADSRLDFFVHFLAASSIGLVWQGLSPKHTWNELSYVVGDFRPRVVFDARLGDATSDDLVAHLVAETPNVERVVVVDSPDWVDLLS</sequence>
<protein>
    <recommendedName>
        <fullName evidence="1">AMP-dependent synthetase/ligase domain-containing protein</fullName>
    </recommendedName>
</protein>
<feature type="non-terminal residue" evidence="2">
    <location>
        <position position="1"/>
    </location>
</feature>
<name>A0A382NZZ9_9ZZZZ</name>
<dbReference type="GO" id="GO:0016405">
    <property type="term" value="F:CoA-ligase activity"/>
    <property type="evidence" value="ECO:0007669"/>
    <property type="project" value="TreeGrafter"/>
</dbReference>
<evidence type="ECO:0000259" key="1">
    <source>
        <dbReference type="Pfam" id="PF00501"/>
    </source>
</evidence>
<dbReference type="EMBL" id="UINC01103659">
    <property type="protein sequence ID" value="SVC66200.1"/>
    <property type="molecule type" value="Genomic_DNA"/>
</dbReference>
<dbReference type="Gene3D" id="3.40.50.980">
    <property type="match status" value="1"/>
</dbReference>
<accession>A0A382NZZ9</accession>
<dbReference type="PANTHER" id="PTHR24096">
    <property type="entry name" value="LONG-CHAIN-FATTY-ACID--COA LIGASE"/>
    <property type="match status" value="1"/>
</dbReference>
<dbReference type="AlphaFoldDB" id="A0A382NZZ9"/>
<reference evidence="2" key="1">
    <citation type="submission" date="2018-05" db="EMBL/GenBank/DDBJ databases">
        <authorList>
            <person name="Lanie J.A."/>
            <person name="Ng W.-L."/>
            <person name="Kazmierczak K.M."/>
            <person name="Andrzejewski T.M."/>
            <person name="Davidsen T.M."/>
            <person name="Wayne K.J."/>
            <person name="Tettelin H."/>
            <person name="Glass J.I."/>
            <person name="Rusch D."/>
            <person name="Podicherti R."/>
            <person name="Tsui H.-C.T."/>
            <person name="Winkler M.E."/>
        </authorList>
    </citation>
    <scope>NUCLEOTIDE SEQUENCE</scope>
</reference>
<dbReference type="Pfam" id="PF00501">
    <property type="entry name" value="AMP-binding"/>
    <property type="match status" value="1"/>
</dbReference>
<feature type="domain" description="AMP-dependent synthetase/ligase" evidence="1">
    <location>
        <begin position="13"/>
        <end position="147"/>
    </location>
</feature>
<organism evidence="2">
    <name type="scientific">marine metagenome</name>
    <dbReference type="NCBI Taxonomy" id="408172"/>
    <lineage>
        <taxon>unclassified sequences</taxon>
        <taxon>metagenomes</taxon>
        <taxon>ecological metagenomes</taxon>
    </lineage>
</organism>
<gene>
    <name evidence="2" type="ORF">METZ01_LOCUS319054</name>
</gene>